<gene>
    <name evidence="1" type="ORF">CVT26_014921</name>
</gene>
<evidence type="ECO:0000313" key="1">
    <source>
        <dbReference type="EMBL" id="PPQ95231.1"/>
    </source>
</evidence>
<organism evidence="1 2">
    <name type="scientific">Gymnopilus dilepis</name>
    <dbReference type="NCBI Taxonomy" id="231916"/>
    <lineage>
        <taxon>Eukaryota</taxon>
        <taxon>Fungi</taxon>
        <taxon>Dikarya</taxon>
        <taxon>Basidiomycota</taxon>
        <taxon>Agaricomycotina</taxon>
        <taxon>Agaricomycetes</taxon>
        <taxon>Agaricomycetidae</taxon>
        <taxon>Agaricales</taxon>
        <taxon>Agaricineae</taxon>
        <taxon>Hymenogastraceae</taxon>
        <taxon>Gymnopilus</taxon>
    </lineage>
</organism>
<name>A0A409XWX4_9AGAR</name>
<dbReference type="InterPro" id="IPR036047">
    <property type="entry name" value="F-box-like_dom_sf"/>
</dbReference>
<dbReference type="InParanoid" id="A0A409XWX4"/>
<dbReference type="Gene3D" id="1.20.1280.50">
    <property type="match status" value="1"/>
</dbReference>
<keyword evidence="2" id="KW-1185">Reference proteome</keyword>
<accession>A0A409XWX4</accession>
<dbReference type="InterPro" id="IPR032675">
    <property type="entry name" value="LRR_dom_sf"/>
</dbReference>
<dbReference type="Gene3D" id="3.80.10.10">
    <property type="entry name" value="Ribonuclease Inhibitor"/>
    <property type="match status" value="1"/>
</dbReference>
<dbReference type="SUPFAM" id="SSF81383">
    <property type="entry name" value="F-box domain"/>
    <property type="match status" value="1"/>
</dbReference>
<dbReference type="SUPFAM" id="SSF52047">
    <property type="entry name" value="RNI-like"/>
    <property type="match status" value="1"/>
</dbReference>
<dbReference type="AlphaFoldDB" id="A0A409XWX4"/>
<dbReference type="EMBL" id="NHYE01001431">
    <property type="protein sequence ID" value="PPQ95231.1"/>
    <property type="molecule type" value="Genomic_DNA"/>
</dbReference>
<reference evidence="1 2" key="1">
    <citation type="journal article" date="2018" name="Evol. Lett.">
        <title>Horizontal gene cluster transfer increased hallucinogenic mushroom diversity.</title>
        <authorList>
            <person name="Reynolds H.T."/>
            <person name="Vijayakumar V."/>
            <person name="Gluck-Thaler E."/>
            <person name="Korotkin H.B."/>
            <person name="Matheny P.B."/>
            <person name="Slot J.C."/>
        </authorList>
    </citation>
    <scope>NUCLEOTIDE SEQUENCE [LARGE SCALE GENOMIC DNA]</scope>
    <source>
        <strain evidence="1 2">SRW20</strain>
    </source>
</reference>
<comment type="caution">
    <text evidence="1">The sequence shown here is derived from an EMBL/GenBank/DDBJ whole genome shotgun (WGS) entry which is preliminary data.</text>
</comment>
<dbReference type="Proteomes" id="UP000284706">
    <property type="component" value="Unassembled WGS sequence"/>
</dbReference>
<sequence>MPPAAIPLSDDQLFDWFRSGSSITDDDVPLIVKSIEYHEDRLDSLNIQISSILDPAPLPIERSSGFCGLSFGRKAKKTPDEPAELKQLHALQDASHVSLYILDSALAPIRRLPPEILSEIFRFCLPNTRFHRPSPSRAPLLLTQVCCSWRKICISTPSLWTSLEIGKAGSKSRNAPQEHSAMGDIVPALVNTWFSRAGDCPLSFSVQENNLLIKEVAQTLERYGSRWLHLKIHAPKAIGMLLHSKIDYRNLESLEVQVVEELEDAAIDELSAALLKAPRFHHFVWDNAGRRASGIELPWERLTRLTLNGGVEIDRCLTIITNLKEITHLTFQHIMISTTAVANLKVTLPELTSLVICSEFPLGVFVFEAITAPRLKELVINLKTWPHDSIMGFLRRSKCPLESLNLYFARVTEPELVECLECVQSTLKEFTVQGAGGHERIFTDSLLARLSYQDNPNVLCPHVVVIALYQCIECTTGRFAEMISSRLSPPYRSAAGNSEHQELAPLRVVEMYDEEADFQGVKDLRSLGLILKLYSFRTRRELPMQPEELDRLRRLKEEGLVLRVYHATTGHFGEADY</sequence>
<proteinExistence type="predicted"/>
<dbReference type="OrthoDB" id="3139399at2759"/>
<protein>
    <submittedName>
        <fullName evidence="1">Uncharacterized protein</fullName>
    </submittedName>
</protein>
<evidence type="ECO:0000313" key="2">
    <source>
        <dbReference type="Proteomes" id="UP000284706"/>
    </source>
</evidence>